<gene>
    <name evidence="8" type="ORF">SULPSESMR1_02270</name>
</gene>
<accession>A0A221K2E4</accession>
<evidence type="ECO:0000256" key="3">
    <source>
        <dbReference type="ARBA" id="ARBA00022692"/>
    </source>
</evidence>
<dbReference type="Pfam" id="PF00884">
    <property type="entry name" value="Sulfatase"/>
    <property type="match status" value="1"/>
</dbReference>
<name>A0A221K2E4_9RHOB</name>
<dbReference type="Gene3D" id="3.40.720.10">
    <property type="entry name" value="Alkaline Phosphatase, subunit A"/>
    <property type="match status" value="1"/>
</dbReference>
<feature type="transmembrane region" description="Helical" evidence="6">
    <location>
        <begin position="31"/>
        <end position="49"/>
    </location>
</feature>
<evidence type="ECO:0000259" key="7">
    <source>
        <dbReference type="Pfam" id="PF00884"/>
    </source>
</evidence>
<proteinExistence type="predicted"/>
<dbReference type="GO" id="GO:0005886">
    <property type="term" value="C:plasma membrane"/>
    <property type="evidence" value="ECO:0007669"/>
    <property type="project" value="UniProtKB-SubCell"/>
</dbReference>
<evidence type="ECO:0000313" key="8">
    <source>
        <dbReference type="EMBL" id="ASM73070.1"/>
    </source>
</evidence>
<sequence>MLSFPLIAFPALVAIFLIVRAFVDANVSDINYALGLLAIFAVVTLVTHAPRFTDGRARRQFLRRLAVVGVPVLLIFPLCVVVLIFGELDMAAFVFHLVFSMDGTPLGHVVPYILTVAIYWAVILASLYRLHHALAFLPLWWVAAAGLILWCNPLVHDLAMNRLQAEFSQTPSLLAEFADPDIIPANAGPKPDIIVVYLEGLEQTYGVAELGGLLDPLKELEDSALVFTGVQQAFGTGWSLGGTVATQCGVALLPQGARPLSRMADVQSIVPKVQCLTDILSARGYRSTYVSSTKIVGNTMGYYGFDNFFNTHALEDVIDRDSATTPNSIAARENATEGWGLRDQDVFEIGTAEIAKNMQSDQPYALFLATMDTHGPEAFTSPECVARGQPAVSTDIAVAVRCSVQLTRDFVHKVQQMTKGRPTRIVLTSDHLAHRNNLSPTLDNYPRRNLVMFLGADTPRVIDRQGFMPDVFPTMLDWLGLSATASAKAGIGRSLLGAEPTLTETHGSAEIDRRLKVDVPLALHIWRQD</sequence>
<keyword evidence="8" id="KW-0808">Transferase</keyword>
<dbReference type="OrthoDB" id="9760224at2"/>
<feature type="transmembrane region" description="Helical" evidence="6">
    <location>
        <begin position="106"/>
        <end position="127"/>
    </location>
</feature>
<dbReference type="EMBL" id="CP022415">
    <property type="protein sequence ID" value="ASM73070.1"/>
    <property type="molecule type" value="Genomic_DNA"/>
</dbReference>
<dbReference type="Proteomes" id="UP000199754">
    <property type="component" value="Chromosome"/>
</dbReference>
<dbReference type="PANTHER" id="PTHR47371">
    <property type="entry name" value="LIPOTEICHOIC ACID SYNTHASE"/>
    <property type="match status" value="1"/>
</dbReference>
<keyword evidence="9" id="KW-1185">Reference proteome</keyword>
<evidence type="ECO:0000256" key="4">
    <source>
        <dbReference type="ARBA" id="ARBA00022989"/>
    </source>
</evidence>
<evidence type="ECO:0000256" key="2">
    <source>
        <dbReference type="ARBA" id="ARBA00022475"/>
    </source>
</evidence>
<evidence type="ECO:0000256" key="5">
    <source>
        <dbReference type="ARBA" id="ARBA00023136"/>
    </source>
</evidence>
<protein>
    <submittedName>
        <fullName evidence="8">Phosphoglycerol transferase I</fullName>
    </submittedName>
</protein>
<keyword evidence="2" id="KW-1003">Cell membrane</keyword>
<dbReference type="SUPFAM" id="SSF53649">
    <property type="entry name" value="Alkaline phosphatase-like"/>
    <property type="match status" value="1"/>
</dbReference>
<evidence type="ECO:0000256" key="6">
    <source>
        <dbReference type="SAM" id="Phobius"/>
    </source>
</evidence>
<keyword evidence="4 6" id="KW-1133">Transmembrane helix</keyword>
<dbReference type="CDD" id="cd16015">
    <property type="entry name" value="LTA_synthase"/>
    <property type="match status" value="1"/>
</dbReference>
<feature type="transmembrane region" description="Helical" evidence="6">
    <location>
        <begin position="134"/>
        <end position="155"/>
    </location>
</feature>
<organism evidence="8 9">
    <name type="scientific">Pseudosulfitobacter pseudonitzschiae</name>
    <dbReference type="NCBI Taxonomy" id="1402135"/>
    <lineage>
        <taxon>Bacteria</taxon>
        <taxon>Pseudomonadati</taxon>
        <taxon>Pseudomonadota</taxon>
        <taxon>Alphaproteobacteria</taxon>
        <taxon>Rhodobacterales</taxon>
        <taxon>Roseobacteraceae</taxon>
        <taxon>Pseudosulfitobacter</taxon>
    </lineage>
</organism>
<feature type="transmembrane region" description="Helical" evidence="6">
    <location>
        <begin position="61"/>
        <end position="86"/>
    </location>
</feature>
<dbReference type="PANTHER" id="PTHR47371:SF3">
    <property type="entry name" value="PHOSPHOGLYCEROL TRANSFERASE I"/>
    <property type="match status" value="1"/>
</dbReference>
<evidence type="ECO:0000313" key="9">
    <source>
        <dbReference type="Proteomes" id="UP000199754"/>
    </source>
</evidence>
<dbReference type="AlphaFoldDB" id="A0A221K2E4"/>
<comment type="subcellular location">
    <subcellularLocation>
        <location evidence="1">Cell membrane</location>
        <topology evidence="1">Multi-pass membrane protein</topology>
    </subcellularLocation>
</comment>
<keyword evidence="5 6" id="KW-0472">Membrane</keyword>
<reference evidence="8 9" key="1">
    <citation type="submission" date="2017-07" db="EMBL/GenBank/DDBJ databases">
        <title>Genome Sequence of Sulfitobacter pseudonitzschiae Strain SMR1 Isolated from a culture of the Diatom Skeletonema marinoi.</title>
        <authorList>
            <person name="Topel M."/>
            <person name="Pinder M.I.M."/>
            <person name="Johansson O.N."/>
            <person name="Kourtchenko O."/>
            <person name="Godhe A."/>
            <person name="Clarke A.K."/>
        </authorList>
    </citation>
    <scope>NUCLEOTIDE SEQUENCE [LARGE SCALE GENOMIC DNA]</scope>
    <source>
        <strain evidence="8 9">SMR1</strain>
    </source>
</reference>
<dbReference type="InterPro" id="IPR000917">
    <property type="entry name" value="Sulfatase_N"/>
</dbReference>
<dbReference type="GO" id="GO:0016740">
    <property type="term" value="F:transferase activity"/>
    <property type="evidence" value="ECO:0007669"/>
    <property type="project" value="UniProtKB-KW"/>
</dbReference>
<dbReference type="InterPro" id="IPR017850">
    <property type="entry name" value="Alkaline_phosphatase_core_sf"/>
</dbReference>
<evidence type="ECO:0000256" key="1">
    <source>
        <dbReference type="ARBA" id="ARBA00004651"/>
    </source>
</evidence>
<feature type="domain" description="Sulfatase N-terminal" evidence="7">
    <location>
        <begin position="268"/>
        <end position="480"/>
    </location>
</feature>
<dbReference type="KEGG" id="spse:SULPSESMR1_02270"/>
<keyword evidence="3 6" id="KW-0812">Transmembrane</keyword>
<dbReference type="InterPro" id="IPR050448">
    <property type="entry name" value="OpgB/LTA_synthase_biosynth"/>
</dbReference>
<dbReference type="RefSeq" id="WP_089420899.1">
    <property type="nucleotide sequence ID" value="NZ_CP022415.1"/>
</dbReference>